<dbReference type="AlphaFoldDB" id="A0AAV4CEE2"/>
<dbReference type="PANTHER" id="PTHR11346">
    <property type="entry name" value="GALECTIN"/>
    <property type="match status" value="1"/>
</dbReference>
<dbReference type="SMART" id="SM00276">
    <property type="entry name" value="GLECT"/>
    <property type="match status" value="1"/>
</dbReference>
<dbReference type="Pfam" id="PF00337">
    <property type="entry name" value="Gal-bind_lectin"/>
    <property type="match status" value="1"/>
</dbReference>
<protein>
    <recommendedName>
        <fullName evidence="2">Galectin</fullName>
    </recommendedName>
</protein>
<evidence type="ECO:0000259" key="3">
    <source>
        <dbReference type="PROSITE" id="PS51304"/>
    </source>
</evidence>
<keyword evidence="5" id="KW-1185">Reference proteome</keyword>
<dbReference type="EMBL" id="BLXT01006199">
    <property type="protein sequence ID" value="GFO29838.1"/>
    <property type="molecule type" value="Genomic_DNA"/>
</dbReference>
<accession>A0AAV4CEE2</accession>
<dbReference type="Gene3D" id="2.60.120.200">
    <property type="match status" value="1"/>
</dbReference>
<dbReference type="SUPFAM" id="SSF49899">
    <property type="entry name" value="Concanavalin A-like lectins/glucanases"/>
    <property type="match status" value="1"/>
</dbReference>
<evidence type="ECO:0000256" key="1">
    <source>
        <dbReference type="ARBA" id="ARBA00022734"/>
    </source>
</evidence>
<comment type="caution">
    <text evidence="4">The sequence shown here is derived from an EMBL/GenBank/DDBJ whole genome shotgun (WGS) entry which is preliminary data.</text>
</comment>
<dbReference type="InterPro" id="IPR001079">
    <property type="entry name" value="Galectin_CRD"/>
</dbReference>
<dbReference type="CDD" id="cd00070">
    <property type="entry name" value="GLECT"/>
    <property type="match status" value="1"/>
</dbReference>
<dbReference type="InterPro" id="IPR044156">
    <property type="entry name" value="Galectin-like"/>
</dbReference>
<dbReference type="SMART" id="SM00908">
    <property type="entry name" value="Gal-bind_lectin"/>
    <property type="match status" value="1"/>
</dbReference>
<gene>
    <name evidence="4" type="ORF">PoB_005634300</name>
</gene>
<organism evidence="4 5">
    <name type="scientific">Plakobranchus ocellatus</name>
    <dbReference type="NCBI Taxonomy" id="259542"/>
    <lineage>
        <taxon>Eukaryota</taxon>
        <taxon>Metazoa</taxon>
        <taxon>Spiralia</taxon>
        <taxon>Lophotrochozoa</taxon>
        <taxon>Mollusca</taxon>
        <taxon>Gastropoda</taxon>
        <taxon>Heterobranchia</taxon>
        <taxon>Euthyneura</taxon>
        <taxon>Panpulmonata</taxon>
        <taxon>Sacoglossa</taxon>
        <taxon>Placobranchoidea</taxon>
        <taxon>Plakobranchidae</taxon>
        <taxon>Plakobranchus</taxon>
    </lineage>
</organism>
<dbReference type="Proteomes" id="UP000735302">
    <property type="component" value="Unassembled WGS sequence"/>
</dbReference>
<sequence>MRFKTIVERTFRTELRSVIGRRFGGGSFGQHRLEGHNTIIPAQTRRSQHNHASTDSKVTTQSYQHRLEGHNTIMPAQTRRFSVNLQCGDDQDSSDLALHYDARLNYGSDQNVVVRNHRSDGNFGPEEKDQDFFPFSAGAPFELVIVVEAENYTVLVNGQQHVVFNHRIIPIQRVNHLSILGDVELQEVHIE</sequence>
<evidence type="ECO:0000313" key="4">
    <source>
        <dbReference type="EMBL" id="GFO29838.1"/>
    </source>
</evidence>
<keyword evidence="1 2" id="KW-0430">Lectin</keyword>
<name>A0AAV4CEE2_9GAST</name>
<proteinExistence type="predicted"/>
<dbReference type="PANTHER" id="PTHR11346:SF176">
    <property type="entry name" value="32 KDA BETA-GALACTOSIDE-BINDING LECTIN LEC-3"/>
    <property type="match status" value="1"/>
</dbReference>
<reference evidence="4 5" key="1">
    <citation type="journal article" date="2021" name="Elife">
        <title>Chloroplast acquisition without the gene transfer in kleptoplastic sea slugs, Plakobranchus ocellatus.</title>
        <authorList>
            <person name="Maeda T."/>
            <person name="Takahashi S."/>
            <person name="Yoshida T."/>
            <person name="Shimamura S."/>
            <person name="Takaki Y."/>
            <person name="Nagai Y."/>
            <person name="Toyoda A."/>
            <person name="Suzuki Y."/>
            <person name="Arimoto A."/>
            <person name="Ishii H."/>
            <person name="Satoh N."/>
            <person name="Nishiyama T."/>
            <person name="Hasebe M."/>
            <person name="Maruyama T."/>
            <person name="Minagawa J."/>
            <person name="Obokata J."/>
            <person name="Shigenobu S."/>
        </authorList>
    </citation>
    <scope>NUCLEOTIDE SEQUENCE [LARGE SCALE GENOMIC DNA]</scope>
</reference>
<dbReference type="PROSITE" id="PS51304">
    <property type="entry name" value="GALECTIN"/>
    <property type="match status" value="1"/>
</dbReference>
<feature type="domain" description="Galectin" evidence="3">
    <location>
        <begin position="53"/>
        <end position="191"/>
    </location>
</feature>
<evidence type="ECO:0000313" key="5">
    <source>
        <dbReference type="Proteomes" id="UP000735302"/>
    </source>
</evidence>
<dbReference type="InterPro" id="IPR013320">
    <property type="entry name" value="ConA-like_dom_sf"/>
</dbReference>
<dbReference type="GO" id="GO:0030246">
    <property type="term" value="F:carbohydrate binding"/>
    <property type="evidence" value="ECO:0007669"/>
    <property type="project" value="UniProtKB-UniRule"/>
</dbReference>
<evidence type="ECO:0000256" key="2">
    <source>
        <dbReference type="RuleBase" id="RU102079"/>
    </source>
</evidence>